<reference evidence="3 4" key="1">
    <citation type="submission" date="2018-03" db="EMBL/GenBank/DDBJ databases">
        <authorList>
            <person name="Keele B.F."/>
        </authorList>
    </citation>
    <scope>NUCLEOTIDE SEQUENCE [LARGE SCALE GENOMIC DNA]</scope>
    <source>
        <strain evidence="3 4">YL28-9</strain>
    </source>
</reference>
<proteinExistence type="predicted"/>
<keyword evidence="4" id="KW-1185">Reference proteome</keyword>
<dbReference type="OrthoDB" id="369870at2"/>
<keyword evidence="1" id="KW-1133">Transmembrane helix</keyword>
<evidence type="ECO:0000256" key="1">
    <source>
        <dbReference type="SAM" id="Phobius"/>
    </source>
</evidence>
<feature type="transmembrane region" description="Helical" evidence="1">
    <location>
        <begin position="136"/>
        <end position="153"/>
    </location>
</feature>
<feature type="transmembrane region" description="Helical" evidence="1">
    <location>
        <begin position="216"/>
        <end position="240"/>
    </location>
</feature>
<keyword evidence="1" id="KW-0472">Membrane</keyword>
<dbReference type="SUPFAM" id="SSF103481">
    <property type="entry name" value="Multidrug resistance efflux transporter EmrE"/>
    <property type="match status" value="2"/>
</dbReference>
<sequence>MATTGKAKYLFSALASTVIWGFFALPLRNLRAWPSEQILCYRIFTSLLIIWLVIAVFRRKQLRSDLQTIRNLRPGEGRKLAVLTLLSGLLITGNWYTFIYAVNNVSLKSAAFAYMVCPLITALGGYFILREALSRVKFIALAVAFVSILLLATGSLVEVTWSVVIAALYAFYLIIQRKINQVDKFNFLGVQMLLSVFLMLPLFVSQYENFPVSPVFWFNILAIAVIFTIIPLFLSLYALLGIQSSTLGIIIYLNPIIAFAVAFVYFGEKITVHQMFAYGLLLLAVLLFNLQLIKDLAARRRGHGGA</sequence>
<evidence type="ECO:0000313" key="3">
    <source>
        <dbReference type="EMBL" id="PST84867.1"/>
    </source>
</evidence>
<feature type="transmembrane region" description="Helical" evidence="1">
    <location>
        <begin position="39"/>
        <end position="59"/>
    </location>
</feature>
<accession>A0A2T3HR53</accession>
<feature type="transmembrane region" description="Helical" evidence="1">
    <location>
        <begin position="111"/>
        <end position="129"/>
    </location>
</feature>
<evidence type="ECO:0000313" key="4">
    <source>
        <dbReference type="Proteomes" id="UP000240912"/>
    </source>
</evidence>
<feature type="transmembrane region" description="Helical" evidence="1">
    <location>
        <begin position="247"/>
        <end position="266"/>
    </location>
</feature>
<dbReference type="PANTHER" id="PTHR22911:SF137">
    <property type="entry name" value="SOLUTE CARRIER FAMILY 35 MEMBER G2-RELATED"/>
    <property type="match status" value="1"/>
</dbReference>
<gene>
    <name evidence="3" type="ORF">C7T94_01720</name>
</gene>
<keyword evidence="1" id="KW-0812">Transmembrane</keyword>
<dbReference type="InterPro" id="IPR000620">
    <property type="entry name" value="EamA_dom"/>
</dbReference>
<feature type="transmembrane region" description="Helical" evidence="1">
    <location>
        <begin position="187"/>
        <end position="204"/>
    </location>
</feature>
<dbReference type="EMBL" id="PYLS01000001">
    <property type="protein sequence ID" value="PST84867.1"/>
    <property type="molecule type" value="Genomic_DNA"/>
</dbReference>
<feature type="domain" description="EamA" evidence="2">
    <location>
        <begin position="9"/>
        <end position="152"/>
    </location>
</feature>
<organism evidence="3 4">
    <name type="scientific">Pedobacter yulinensis</name>
    <dbReference type="NCBI Taxonomy" id="2126353"/>
    <lineage>
        <taxon>Bacteria</taxon>
        <taxon>Pseudomonadati</taxon>
        <taxon>Bacteroidota</taxon>
        <taxon>Sphingobacteriia</taxon>
        <taxon>Sphingobacteriales</taxon>
        <taxon>Sphingobacteriaceae</taxon>
        <taxon>Pedobacter</taxon>
    </lineage>
</organism>
<dbReference type="Proteomes" id="UP000240912">
    <property type="component" value="Unassembled WGS sequence"/>
</dbReference>
<feature type="transmembrane region" description="Helical" evidence="1">
    <location>
        <begin position="272"/>
        <end position="293"/>
    </location>
</feature>
<feature type="domain" description="EamA" evidence="2">
    <location>
        <begin position="159"/>
        <end position="289"/>
    </location>
</feature>
<name>A0A2T3HR53_9SPHI</name>
<protein>
    <submittedName>
        <fullName evidence="3">Permease</fullName>
    </submittedName>
</protein>
<feature type="transmembrane region" description="Helical" evidence="1">
    <location>
        <begin position="80"/>
        <end position="99"/>
    </location>
</feature>
<comment type="caution">
    <text evidence="3">The sequence shown here is derived from an EMBL/GenBank/DDBJ whole genome shotgun (WGS) entry which is preliminary data.</text>
</comment>
<dbReference type="Pfam" id="PF00892">
    <property type="entry name" value="EamA"/>
    <property type="match status" value="2"/>
</dbReference>
<dbReference type="RefSeq" id="WP_107213050.1">
    <property type="nucleotide sequence ID" value="NZ_KZ686268.1"/>
</dbReference>
<feature type="transmembrane region" description="Helical" evidence="1">
    <location>
        <begin position="159"/>
        <end position="175"/>
    </location>
</feature>
<evidence type="ECO:0000259" key="2">
    <source>
        <dbReference type="Pfam" id="PF00892"/>
    </source>
</evidence>
<dbReference type="InterPro" id="IPR037185">
    <property type="entry name" value="EmrE-like"/>
</dbReference>
<feature type="transmembrane region" description="Helical" evidence="1">
    <location>
        <begin position="9"/>
        <end position="27"/>
    </location>
</feature>
<dbReference type="GO" id="GO:0016020">
    <property type="term" value="C:membrane"/>
    <property type="evidence" value="ECO:0007669"/>
    <property type="project" value="InterPro"/>
</dbReference>
<dbReference type="AlphaFoldDB" id="A0A2T3HR53"/>
<dbReference type="PANTHER" id="PTHR22911">
    <property type="entry name" value="ACYL-MALONYL CONDENSING ENZYME-RELATED"/>
    <property type="match status" value="1"/>
</dbReference>